<reference evidence="9 10" key="1">
    <citation type="submission" date="2019-09" db="EMBL/GenBank/DDBJ databases">
        <title>The complete genome of Methanoplanus sp. FWC-SCC4.</title>
        <authorList>
            <person name="Chen S.-C."/>
            <person name="Zhou Y.-Z."/>
            <person name="Lai M.-C."/>
        </authorList>
    </citation>
    <scope>NUCLEOTIDE SEQUENCE [LARGE SCALE GENOMIC DNA]</scope>
    <source>
        <strain evidence="9 10">FWC-SCC4</strain>
    </source>
</reference>
<sequence>MMEGIALALFFCLCFAIISKKFNFPPIPLYMLAGLILGASGLGIVQTSEISDFLTSLGLIFLLFTMGLELKPSELIGRKGSFVSSGTIDLGINIMLGFFGSVLLGFPVEEAVVIACAFYISSSAMAVASLIENRKLAAPESETILWLMVFEDIILLFIIVFFSASGENPLETLGMAFMVIAAFFVLVYGFKSKISALLSRDDELPLLFTFTLVLTVAGISDIVGIPETLTAIALGTALSVTSPELLEKHAMPFRDIFLIIFFVFFGISVDLSNGIPIVPVLGLSILAILSKLISGILIGKKIHGSYWSGIDIWSETTSRGEFSLAIAGYYGSPLISGTVAVMVLVTSIIGGLTGKYSKHLKKYFKKIIAGKKNPA</sequence>
<dbReference type="GO" id="GO:0016020">
    <property type="term" value="C:membrane"/>
    <property type="evidence" value="ECO:0007669"/>
    <property type="project" value="UniProtKB-SubCell"/>
</dbReference>
<dbReference type="Gene3D" id="1.20.1530.20">
    <property type="match status" value="1"/>
</dbReference>
<keyword evidence="5 7" id="KW-1133">Transmembrane helix</keyword>
<dbReference type="KEGG" id="mefw:F1737_10325"/>
<dbReference type="RefSeq" id="WP_317136497.1">
    <property type="nucleotide sequence ID" value="NZ_CP043875.1"/>
</dbReference>
<proteinExistence type="inferred from homology"/>
<keyword evidence="6 7" id="KW-0472">Membrane</keyword>
<keyword evidence="3" id="KW-0813">Transport</keyword>
<keyword evidence="4 7" id="KW-0812">Transmembrane</keyword>
<dbReference type="GeneID" id="85230568"/>
<evidence type="ECO:0000256" key="2">
    <source>
        <dbReference type="ARBA" id="ARBA00005551"/>
    </source>
</evidence>
<dbReference type="AlphaFoldDB" id="A0AA97FCT4"/>
<feature type="transmembrane region" description="Helical" evidence="7">
    <location>
        <begin position="253"/>
        <end position="271"/>
    </location>
</feature>
<feature type="transmembrane region" description="Helical" evidence="7">
    <location>
        <begin position="204"/>
        <end position="223"/>
    </location>
</feature>
<dbReference type="InterPro" id="IPR006153">
    <property type="entry name" value="Cation/H_exchanger_TM"/>
</dbReference>
<accession>A0AA97FCT4</accession>
<dbReference type="GO" id="GO:0015297">
    <property type="term" value="F:antiporter activity"/>
    <property type="evidence" value="ECO:0007669"/>
    <property type="project" value="InterPro"/>
</dbReference>
<feature type="transmembrane region" description="Helical" evidence="7">
    <location>
        <begin position="172"/>
        <end position="192"/>
    </location>
</feature>
<dbReference type="PANTHER" id="PTHR42751">
    <property type="entry name" value="SODIUM/HYDROGEN EXCHANGER FAMILY/TRKA DOMAIN PROTEIN"/>
    <property type="match status" value="1"/>
</dbReference>
<dbReference type="Pfam" id="PF00999">
    <property type="entry name" value="Na_H_Exchanger"/>
    <property type="match status" value="1"/>
</dbReference>
<comment type="similarity">
    <text evidence="2">Belongs to the monovalent cation:proton antiporter 2 (CPA2) transporter (TC 2.A.37) family.</text>
</comment>
<feature type="transmembrane region" description="Helical" evidence="7">
    <location>
        <begin position="82"/>
        <end position="106"/>
    </location>
</feature>
<dbReference type="Proteomes" id="UP001301797">
    <property type="component" value="Chromosome"/>
</dbReference>
<feature type="domain" description="Cation/H+ exchanger transmembrane" evidence="8">
    <location>
        <begin position="10"/>
        <end position="353"/>
    </location>
</feature>
<comment type="subcellular location">
    <subcellularLocation>
        <location evidence="1">Membrane</location>
        <topology evidence="1">Multi-pass membrane protein</topology>
    </subcellularLocation>
</comment>
<evidence type="ECO:0000313" key="9">
    <source>
        <dbReference type="EMBL" id="WOF17045.1"/>
    </source>
</evidence>
<feature type="transmembrane region" description="Helical" evidence="7">
    <location>
        <begin position="277"/>
        <end position="298"/>
    </location>
</feature>
<gene>
    <name evidence="9" type="ORF">F1737_10325</name>
</gene>
<keyword evidence="10" id="KW-1185">Reference proteome</keyword>
<evidence type="ECO:0000256" key="4">
    <source>
        <dbReference type="ARBA" id="ARBA00022692"/>
    </source>
</evidence>
<feature type="transmembrane region" description="Helical" evidence="7">
    <location>
        <begin position="112"/>
        <end position="131"/>
    </location>
</feature>
<evidence type="ECO:0000256" key="1">
    <source>
        <dbReference type="ARBA" id="ARBA00004141"/>
    </source>
</evidence>
<dbReference type="GO" id="GO:1902600">
    <property type="term" value="P:proton transmembrane transport"/>
    <property type="evidence" value="ECO:0007669"/>
    <property type="project" value="InterPro"/>
</dbReference>
<evidence type="ECO:0000256" key="5">
    <source>
        <dbReference type="ARBA" id="ARBA00022989"/>
    </source>
</evidence>
<protein>
    <submittedName>
        <fullName evidence="9">Cation:proton antiporter</fullName>
    </submittedName>
</protein>
<dbReference type="PANTHER" id="PTHR42751:SF6">
    <property type="entry name" value="CONSERVED INTEGRAL MEMBRANE TRANSPORT PROTEIN-RELATED"/>
    <property type="match status" value="1"/>
</dbReference>
<feature type="transmembrane region" description="Helical" evidence="7">
    <location>
        <begin position="53"/>
        <end position="70"/>
    </location>
</feature>
<organism evidence="9 10">
    <name type="scientific">Methanochimaera problematica</name>
    <dbReference type="NCBI Taxonomy" id="2609417"/>
    <lineage>
        <taxon>Archaea</taxon>
        <taxon>Methanobacteriati</taxon>
        <taxon>Methanobacteriota</taxon>
        <taxon>Stenosarchaea group</taxon>
        <taxon>Methanomicrobia</taxon>
        <taxon>Methanomicrobiales</taxon>
        <taxon>Methanomicrobiaceae</taxon>
        <taxon>Methanochimaera</taxon>
    </lineage>
</organism>
<evidence type="ECO:0000256" key="7">
    <source>
        <dbReference type="SAM" id="Phobius"/>
    </source>
</evidence>
<evidence type="ECO:0000259" key="8">
    <source>
        <dbReference type="Pfam" id="PF00999"/>
    </source>
</evidence>
<feature type="transmembrane region" description="Helical" evidence="7">
    <location>
        <begin position="143"/>
        <end position="166"/>
    </location>
</feature>
<evidence type="ECO:0000313" key="10">
    <source>
        <dbReference type="Proteomes" id="UP001301797"/>
    </source>
</evidence>
<dbReference type="EMBL" id="CP043875">
    <property type="protein sequence ID" value="WOF17045.1"/>
    <property type="molecule type" value="Genomic_DNA"/>
</dbReference>
<name>A0AA97FCT4_9EURY</name>
<dbReference type="InterPro" id="IPR038770">
    <property type="entry name" value="Na+/solute_symporter_sf"/>
</dbReference>
<evidence type="ECO:0000256" key="3">
    <source>
        <dbReference type="ARBA" id="ARBA00022448"/>
    </source>
</evidence>
<evidence type="ECO:0000256" key="6">
    <source>
        <dbReference type="ARBA" id="ARBA00023136"/>
    </source>
</evidence>